<gene>
    <name evidence="2" type="primary">LOC111124678</name>
</gene>
<dbReference type="OrthoDB" id="6479200at2759"/>
<dbReference type="RefSeq" id="XP_022323525.1">
    <property type="nucleotide sequence ID" value="XM_022467817.1"/>
</dbReference>
<organism evidence="1 2">
    <name type="scientific">Crassostrea virginica</name>
    <name type="common">Eastern oyster</name>
    <dbReference type="NCBI Taxonomy" id="6565"/>
    <lineage>
        <taxon>Eukaryota</taxon>
        <taxon>Metazoa</taxon>
        <taxon>Spiralia</taxon>
        <taxon>Lophotrochozoa</taxon>
        <taxon>Mollusca</taxon>
        <taxon>Bivalvia</taxon>
        <taxon>Autobranchia</taxon>
        <taxon>Pteriomorphia</taxon>
        <taxon>Ostreida</taxon>
        <taxon>Ostreoidea</taxon>
        <taxon>Ostreidae</taxon>
        <taxon>Crassostrea</taxon>
    </lineage>
</organism>
<dbReference type="Pfam" id="PF15165">
    <property type="entry name" value="REC114-like"/>
    <property type="match status" value="1"/>
</dbReference>
<proteinExistence type="predicted"/>
<dbReference type="KEGG" id="cvn:111124678"/>
<dbReference type="PANTHER" id="PTHR34921:SF1">
    <property type="entry name" value="MEIOTIC RECOMBINATION PROTEIN REC114"/>
    <property type="match status" value="1"/>
</dbReference>
<evidence type="ECO:0000313" key="1">
    <source>
        <dbReference type="Proteomes" id="UP000694844"/>
    </source>
</evidence>
<accession>A0A8B8D7C8</accession>
<dbReference type="Proteomes" id="UP000694844">
    <property type="component" value="Chromosome 1"/>
</dbReference>
<dbReference type="InterPro" id="IPR029168">
    <property type="entry name" value="REC114L"/>
</dbReference>
<protein>
    <submittedName>
        <fullName evidence="2">Meiotic recombination protein REC114-like isoform X1</fullName>
    </submittedName>
</protein>
<sequence>MVWKIQRYARQKAVHKGGDSIEWEDYDGKDFPLELRIHQGNLTLTQAKTIRVKGGVSTRIDFVYLECYNLPASASTLRAVSKGDTLLVIYRLRTNTHRFRVKFAGGENSCQECAEQMSEFFPVKILPTSIDPCQNEDNKSRQEKPVLEGEVTLSKMAEVVCGTATERLWTSYDGSQSMKGIQLNSLVKLCLGDPSFPAFVEEVEKELNKIIKEQGKTPDSHQD</sequence>
<keyword evidence="1" id="KW-1185">Reference proteome</keyword>
<evidence type="ECO:0000313" key="2">
    <source>
        <dbReference type="RefSeq" id="XP_022323525.1"/>
    </source>
</evidence>
<name>A0A8B8D7C8_CRAVI</name>
<dbReference type="GeneID" id="111124678"/>
<reference evidence="2" key="2">
    <citation type="submission" date="2025-08" db="UniProtKB">
        <authorList>
            <consortium name="RefSeq"/>
        </authorList>
    </citation>
    <scope>IDENTIFICATION</scope>
    <source>
        <tissue evidence="2">Whole sample</tissue>
    </source>
</reference>
<reference evidence="1" key="1">
    <citation type="submission" date="2024-06" db="UniProtKB">
        <authorList>
            <consortium name="RefSeq"/>
        </authorList>
    </citation>
    <scope>NUCLEOTIDE SEQUENCE [LARGE SCALE GENOMIC DNA]</scope>
</reference>
<dbReference type="PANTHER" id="PTHR34921">
    <property type="entry name" value="MEIOTIC RECOMBINATION PROTEIN REC114"/>
    <property type="match status" value="1"/>
</dbReference>
<dbReference type="AlphaFoldDB" id="A0A8B8D7C8"/>